<dbReference type="RefSeq" id="WP_160230307.1">
    <property type="nucleotide sequence ID" value="NZ_CP043925.1"/>
</dbReference>
<dbReference type="EMBL" id="CP043925">
    <property type="protein sequence ID" value="QHN10432.1"/>
    <property type="molecule type" value="Genomic_DNA"/>
</dbReference>
<name>A0A6I7D937_9GAMM</name>
<dbReference type="KEGG" id="pcol:F1325_08130"/>
<proteinExistence type="predicted"/>
<sequence length="167" mass="19723">MSIFLYFYINGKIYFVDESILWNNYLLLFLIDIQFMHYFLLLLLSVFVSSGCTNNKVAQTKLIETHTDNSISDSHSVNNNLVFMLGKQSRFEMEVQEEKQRLGQVFKVGLNEKKPSINDQYLNNNSTLKPIQKISFTMPVAEPIWNEKKQTVEFKWKQKPHYTFDAY</sequence>
<keyword evidence="3" id="KW-1185">Reference proteome</keyword>
<protein>
    <submittedName>
        <fullName evidence="2">Uncharacterized protein</fullName>
    </submittedName>
</protein>
<accession>A0A6I7D937</accession>
<gene>
    <name evidence="2" type="ORF">F1325_08130</name>
</gene>
<keyword evidence="1" id="KW-0812">Transmembrane</keyword>
<keyword evidence="1" id="KW-1133">Transmembrane helix</keyword>
<evidence type="ECO:0000313" key="2">
    <source>
        <dbReference type="EMBL" id="QHN10432.1"/>
    </source>
</evidence>
<dbReference type="Proteomes" id="UP000464700">
    <property type="component" value="Chromosome"/>
</dbReference>
<keyword evidence="1" id="KW-0472">Membrane</keyword>
<evidence type="ECO:0000313" key="3">
    <source>
        <dbReference type="Proteomes" id="UP000464700"/>
    </source>
</evidence>
<dbReference type="AlphaFoldDB" id="A0A6I7D937"/>
<reference evidence="2 3" key="1">
    <citation type="submission" date="2019-09" db="EMBL/GenBank/DDBJ databases">
        <title>Emergence of a chromosome-mediated tetracycline resistance gene in Proteus strain.</title>
        <authorList>
            <person name="He D."/>
            <person name="Wang L."/>
        </authorList>
    </citation>
    <scope>NUCLEOTIDE SEQUENCE [LARGE SCALE GENOMIC DNA]</scope>
    <source>
        <strain evidence="2 3">T60</strain>
    </source>
</reference>
<organism evidence="2 3">
    <name type="scientific">Proteus columbae</name>
    <dbReference type="NCBI Taxonomy" id="1987580"/>
    <lineage>
        <taxon>Bacteria</taxon>
        <taxon>Pseudomonadati</taxon>
        <taxon>Pseudomonadota</taxon>
        <taxon>Gammaproteobacteria</taxon>
        <taxon>Enterobacterales</taxon>
        <taxon>Morganellaceae</taxon>
        <taxon>Proteus</taxon>
    </lineage>
</organism>
<evidence type="ECO:0000256" key="1">
    <source>
        <dbReference type="SAM" id="Phobius"/>
    </source>
</evidence>
<feature type="transmembrane region" description="Helical" evidence="1">
    <location>
        <begin position="25"/>
        <end position="48"/>
    </location>
</feature>